<evidence type="ECO:0000313" key="6">
    <source>
        <dbReference type="Proteomes" id="UP000221080"/>
    </source>
</evidence>
<dbReference type="CDD" id="cd07698">
    <property type="entry name" value="IgC1_MHC_I_alpha3"/>
    <property type="match status" value="2"/>
</dbReference>
<dbReference type="InterPro" id="IPR001039">
    <property type="entry name" value="MHC_I_a_a1/a2"/>
</dbReference>
<dbReference type="PANTHER" id="PTHR16675:SF237">
    <property type="entry name" value="MHC CLASS I ANTIGEN TRANSCRIPT VARIANT 1-RELATED"/>
    <property type="match status" value="1"/>
</dbReference>
<reference evidence="7" key="2">
    <citation type="submission" date="2025-08" db="UniProtKB">
        <authorList>
            <consortium name="RefSeq"/>
        </authorList>
    </citation>
    <scope>IDENTIFICATION</scope>
    <source>
        <tissue evidence="7">Blood</tissue>
    </source>
</reference>
<dbReference type="InterPro" id="IPR007110">
    <property type="entry name" value="Ig-like_dom"/>
</dbReference>
<gene>
    <name evidence="7" type="primary">LOC108261296</name>
</gene>
<proteinExistence type="inferred from homology"/>
<keyword evidence="4" id="KW-0472">Membrane</keyword>
<accession>A0A9F7TBE8</accession>
<dbReference type="GO" id="GO:0005615">
    <property type="term" value="C:extracellular space"/>
    <property type="evidence" value="ECO:0007669"/>
    <property type="project" value="TreeGrafter"/>
</dbReference>
<dbReference type="AlphaFoldDB" id="A0A9F7TBE8"/>
<dbReference type="PANTHER" id="PTHR16675">
    <property type="entry name" value="MHC CLASS I-RELATED"/>
    <property type="match status" value="1"/>
</dbReference>
<dbReference type="InterPro" id="IPR011161">
    <property type="entry name" value="MHC_I-like_Ag-recog"/>
</dbReference>
<feature type="transmembrane region" description="Helical" evidence="4">
    <location>
        <begin position="610"/>
        <end position="633"/>
    </location>
</feature>
<sequence>MNVFISVCLLARVYTVKWRTAAIMEVLFILLFSLHLSSTDTHSLQYLYTALTPGINFPEFTAVGLVDGQQFMYYDSNIRKVIPKTEWIQKIESDNPDYWNSETSHMQSQQESFRVTVNAVMQSLNHSTGVHTLQRMYGCERGDDGTTRGYDEYGYDGEDFISLDLKTGTWTAAKPQAEILINKWDPTGDKAKYWKSYLGANCIDRLQKYMVYSRDTLGRKDPPTVSVFQKHSPPEVVCHATGFFPKTVMITWQKDREDVHEDVELRETVPNQDGSFQKRSILTVSAEDLQTHTYTCVIQHSSLEKEIVLNVSKQPSTEDTHSLQYLYTALTPGINFPEFTAVGLVDGQQFMYYDSNIKKVIPKTEWIQKMKSGNPGYWNSETSHMQSQQESFKDTVNAVMQSLNHSTGVHTLQRIYGCERDDDNTIRRYDVFGYDGEDFISLDLKTGTWTAAESPALLFIKKWESTGAEGVDQKPFLENECIDELKKFVSYGRESLERKVRPTASVFQKHSSSPEVVCHATGFFPKTVMITWQKDGEDVHEDVELRETLPNQDGSFQKRSILTVSAEDLQKHTYTCVIQHSSLEKEMVLRDIRILNPGGGSGGGSGGAPIGIIVGVVAALLVLIAVVAGIVVWKKKNSGFRPVPPKPDSEGDSSTNNS</sequence>
<feature type="region of interest" description="Disordered" evidence="3">
    <location>
        <begin position="639"/>
        <end position="658"/>
    </location>
</feature>
<dbReference type="FunFam" id="3.30.500.10:FF:000001">
    <property type="entry name" value="H-2 class I histocompatibility antigen, alpha chain"/>
    <property type="match status" value="2"/>
</dbReference>
<dbReference type="PROSITE" id="PS50835">
    <property type="entry name" value="IG_LIKE"/>
    <property type="match status" value="2"/>
</dbReference>
<feature type="domain" description="Ig-like" evidence="5">
    <location>
        <begin position="502"/>
        <end position="588"/>
    </location>
</feature>
<evidence type="ECO:0000256" key="1">
    <source>
        <dbReference type="ARBA" id="ARBA00023180"/>
    </source>
</evidence>
<dbReference type="InterPro" id="IPR011162">
    <property type="entry name" value="MHC_I/II-like_Ag-recog"/>
</dbReference>
<dbReference type="KEGG" id="ipu:108261296"/>
<dbReference type="Gene3D" id="3.30.500.10">
    <property type="entry name" value="MHC class I-like antigen recognition-like"/>
    <property type="match status" value="2"/>
</dbReference>
<comment type="similarity">
    <text evidence="2">Belongs to the MHC class I family.</text>
</comment>
<dbReference type="Pfam" id="PF00129">
    <property type="entry name" value="MHC_I"/>
    <property type="match status" value="2"/>
</dbReference>
<dbReference type="Gene3D" id="2.60.40.10">
    <property type="entry name" value="Immunoglobulins"/>
    <property type="match status" value="2"/>
</dbReference>
<organism evidence="6 7">
    <name type="scientific">Ictalurus punctatus</name>
    <name type="common">Channel catfish</name>
    <name type="synonym">Silurus punctatus</name>
    <dbReference type="NCBI Taxonomy" id="7998"/>
    <lineage>
        <taxon>Eukaryota</taxon>
        <taxon>Metazoa</taxon>
        <taxon>Chordata</taxon>
        <taxon>Craniata</taxon>
        <taxon>Vertebrata</taxon>
        <taxon>Euteleostomi</taxon>
        <taxon>Actinopterygii</taxon>
        <taxon>Neopterygii</taxon>
        <taxon>Teleostei</taxon>
        <taxon>Ostariophysi</taxon>
        <taxon>Siluriformes</taxon>
        <taxon>Ictaluridae</taxon>
        <taxon>Ictalurus</taxon>
    </lineage>
</organism>
<dbReference type="SMART" id="SM00407">
    <property type="entry name" value="IGc1"/>
    <property type="match status" value="2"/>
</dbReference>
<dbReference type="Pfam" id="PF07654">
    <property type="entry name" value="C1-set"/>
    <property type="match status" value="2"/>
</dbReference>
<dbReference type="GO" id="GO:0006955">
    <property type="term" value="P:immune response"/>
    <property type="evidence" value="ECO:0007669"/>
    <property type="project" value="TreeGrafter"/>
</dbReference>
<dbReference type="InterPro" id="IPR037055">
    <property type="entry name" value="MHC_I-like_Ag-recog_sf"/>
</dbReference>
<evidence type="ECO:0000256" key="3">
    <source>
        <dbReference type="SAM" id="MobiDB-lite"/>
    </source>
</evidence>
<dbReference type="SUPFAM" id="SSF48726">
    <property type="entry name" value="Immunoglobulin"/>
    <property type="match status" value="2"/>
</dbReference>
<evidence type="ECO:0000256" key="2">
    <source>
        <dbReference type="RuleBase" id="RU004439"/>
    </source>
</evidence>
<evidence type="ECO:0000259" key="5">
    <source>
        <dbReference type="PROSITE" id="PS50835"/>
    </source>
</evidence>
<dbReference type="InterPro" id="IPR003597">
    <property type="entry name" value="Ig_C1-set"/>
</dbReference>
<keyword evidence="4" id="KW-0812">Transmembrane</keyword>
<dbReference type="PRINTS" id="PR01638">
    <property type="entry name" value="MHCCLASSI"/>
</dbReference>
<keyword evidence="6" id="KW-1185">Reference proteome</keyword>
<dbReference type="RefSeq" id="XP_053530369.1">
    <property type="nucleotide sequence ID" value="XM_053674394.1"/>
</dbReference>
<keyword evidence="1" id="KW-0325">Glycoprotein</keyword>
<dbReference type="InterPro" id="IPR036179">
    <property type="entry name" value="Ig-like_dom_sf"/>
</dbReference>
<dbReference type="OrthoDB" id="8936120at2759"/>
<evidence type="ECO:0000256" key="4">
    <source>
        <dbReference type="SAM" id="Phobius"/>
    </source>
</evidence>
<reference evidence="6" key="1">
    <citation type="journal article" date="2016" name="Nat. Commun.">
        <title>The channel catfish genome sequence provides insights into the evolution of scale formation in teleosts.</title>
        <authorList>
            <person name="Liu Z."/>
            <person name="Liu S."/>
            <person name="Yao J."/>
            <person name="Bao L."/>
            <person name="Zhang J."/>
            <person name="Li Y."/>
            <person name="Jiang C."/>
            <person name="Sun L."/>
            <person name="Wang R."/>
            <person name="Zhang Y."/>
            <person name="Zhou T."/>
            <person name="Zeng Q."/>
            <person name="Fu Q."/>
            <person name="Gao S."/>
            <person name="Li N."/>
            <person name="Koren S."/>
            <person name="Jiang Y."/>
            <person name="Zimin A."/>
            <person name="Xu P."/>
            <person name="Phillippy A.M."/>
            <person name="Geng X."/>
            <person name="Song L."/>
            <person name="Sun F."/>
            <person name="Li C."/>
            <person name="Wang X."/>
            <person name="Chen A."/>
            <person name="Jin Y."/>
            <person name="Yuan Z."/>
            <person name="Yang Y."/>
            <person name="Tan S."/>
            <person name="Peatman E."/>
            <person name="Lu J."/>
            <person name="Qin Z."/>
            <person name="Dunham R."/>
            <person name="Li Z."/>
            <person name="Sonstegard T."/>
            <person name="Feng J."/>
            <person name="Danzmann R.G."/>
            <person name="Schroeder S."/>
            <person name="Scheffler B."/>
            <person name="Duke M.V."/>
            <person name="Ballard L."/>
            <person name="Kucuktas H."/>
            <person name="Kaltenboeck L."/>
            <person name="Liu H."/>
            <person name="Armbruster J."/>
            <person name="Xie Y."/>
            <person name="Kirby M.L."/>
            <person name="Tian Y."/>
            <person name="Flanagan M.E."/>
            <person name="Mu W."/>
            <person name="Waldbieser G.C."/>
        </authorList>
    </citation>
    <scope>NUCLEOTIDE SEQUENCE [LARGE SCALE GENOMIC DNA]</scope>
    <source>
        <strain evidence="6">SDA103</strain>
    </source>
</reference>
<name>A0A9F7TBE8_ICTPU</name>
<keyword evidence="4" id="KW-1133">Transmembrane helix</keyword>
<dbReference type="SUPFAM" id="SSF54452">
    <property type="entry name" value="MHC antigen-recognition domain"/>
    <property type="match status" value="2"/>
</dbReference>
<dbReference type="InterPro" id="IPR013783">
    <property type="entry name" value="Ig-like_fold"/>
</dbReference>
<dbReference type="InterPro" id="IPR050208">
    <property type="entry name" value="MHC_class-I_related"/>
</dbReference>
<dbReference type="Proteomes" id="UP000221080">
    <property type="component" value="Chromosome 22"/>
</dbReference>
<dbReference type="GeneID" id="108261296"/>
<feature type="domain" description="Ig-like" evidence="5">
    <location>
        <begin position="223"/>
        <end position="308"/>
    </location>
</feature>
<protein>
    <submittedName>
        <fullName evidence="7">H-2 class I histocompatibility antigen, TLA(B) alpha chain isoform X1</fullName>
    </submittedName>
</protein>
<evidence type="ECO:0000313" key="7">
    <source>
        <dbReference type="RefSeq" id="XP_053530369.1"/>
    </source>
</evidence>
<dbReference type="GO" id="GO:0009897">
    <property type="term" value="C:external side of plasma membrane"/>
    <property type="evidence" value="ECO:0007669"/>
    <property type="project" value="TreeGrafter"/>
</dbReference>